<dbReference type="KEGG" id="sch:Sphch_3948"/>
<dbReference type="InterPro" id="IPR012373">
    <property type="entry name" value="Ferrdict_sens_TM"/>
</dbReference>
<name>F6F1W2_SPHCR</name>
<evidence type="ECO:0000259" key="1">
    <source>
        <dbReference type="Pfam" id="PF04773"/>
    </source>
</evidence>
<dbReference type="PIRSF" id="PIRSF018266">
    <property type="entry name" value="FecR"/>
    <property type="match status" value="1"/>
</dbReference>
<proteinExistence type="predicted"/>
<feature type="domain" description="FecR protein" evidence="1">
    <location>
        <begin position="117"/>
        <end position="208"/>
    </location>
</feature>
<dbReference type="PANTHER" id="PTHR30273:SF2">
    <property type="entry name" value="PROTEIN FECR"/>
    <property type="match status" value="1"/>
</dbReference>
<dbReference type="PANTHER" id="PTHR30273">
    <property type="entry name" value="PERIPLASMIC SIGNAL SENSOR AND SIGMA FACTOR ACTIVATOR FECR-RELATED"/>
    <property type="match status" value="1"/>
</dbReference>
<gene>
    <name evidence="3" type="ORF">Sphch_3948</name>
</gene>
<reference evidence="3 4" key="1">
    <citation type="submission" date="2011-05" db="EMBL/GenBank/DDBJ databases">
        <title>Complete sequence of chromosome 2 of Sphingobium chlorophenolicum L-1.</title>
        <authorList>
            <consortium name="US DOE Joint Genome Institute"/>
            <person name="Lucas S."/>
            <person name="Han J."/>
            <person name="Lapidus A."/>
            <person name="Cheng J.-F."/>
            <person name="Goodwin L."/>
            <person name="Pitluck S."/>
            <person name="Peters L."/>
            <person name="Daligault H."/>
            <person name="Han C."/>
            <person name="Tapia R."/>
            <person name="Land M."/>
            <person name="Hauser L."/>
            <person name="Kyrpides N."/>
            <person name="Ivanova N."/>
            <person name="Pagani I."/>
            <person name="Turner P."/>
            <person name="Copley S."/>
            <person name="Woyke T."/>
        </authorList>
    </citation>
    <scope>NUCLEOTIDE SEQUENCE [LARGE SCALE GENOMIC DNA]</scope>
    <source>
        <strain evidence="3 4">L-1</strain>
    </source>
</reference>
<evidence type="ECO:0000259" key="2">
    <source>
        <dbReference type="Pfam" id="PF16220"/>
    </source>
</evidence>
<dbReference type="STRING" id="690566.Sphch_3948"/>
<accession>F6F1W2</accession>
<dbReference type="GO" id="GO:0016989">
    <property type="term" value="F:sigma factor antagonist activity"/>
    <property type="evidence" value="ECO:0007669"/>
    <property type="project" value="TreeGrafter"/>
</dbReference>
<dbReference type="Pfam" id="PF04773">
    <property type="entry name" value="FecR"/>
    <property type="match status" value="1"/>
</dbReference>
<dbReference type="Pfam" id="PF16220">
    <property type="entry name" value="DUF4880"/>
    <property type="match status" value="1"/>
</dbReference>
<evidence type="ECO:0000313" key="3">
    <source>
        <dbReference type="EMBL" id="AEG51528.1"/>
    </source>
</evidence>
<keyword evidence="4" id="KW-1185">Reference proteome</keyword>
<dbReference type="RefSeq" id="WP_013849752.1">
    <property type="nucleotide sequence ID" value="NC_015594.1"/>
</dbReference>
<dbReference type="InterPro" id="IPR006860">
    <property type="entry name" value="FecR"/>
</dbReference>
<feature type="domain" description="FecR N-terminal" evidence="2">
    <location>
        <begin position="13"/>
        <end position="55"/>
    </location>
</feature>
<dbReference type="InterPro" id="IPR032623">
    <property type="entry name" value="FecR_N"/>
</dbReference>
<dbReference type="Gene3D" id="2.60.120.1440">
    <property type="match status" value="1"/>
</dbReference>
<protein>
    <submittedName>
        <fullName evidence="3">Anti-FecI sigma factor, FecR</fullName>
    </submittedName>
</protein>
<dbReference type="Proteomes" id="UP000007150">
    <property type="component" value="Chromosome 2"/>
</dbReference>
<dbReference type="AlphaFoldDB" id="F6F1W2"/>
<dbReference type="HOGENOM" id="CLU_050192_0_1_5"/>
<evidence type="ECO:0000313" key="4">
    <source>
        <dbReference type="Proteomes" id="UP000007150"/>
    </source>
</evidence>
<sequence>MTAEQPLPRHISDQASRWITARDAGIMTPDDDEALKVWIDADPRHAQAFAEVGRLWEQLGDDPFREALRERPCAPVIPLAVRKQQSRRIWIPPALAASLALFTVGAIQDWPTRWRADASTAVGERKQVALADGSHVLLDTDSAIEIGYRSDRRVIRLLKGEAAFTVAADPRRPFTVEAGTGTTTALGTRFIVSRRGQGAEVTVTEHSVRIGSFAAPARFTDVTEGERLRYGPAGLSAPERTDVRIASAWTRGLLLFVDRPLGEVVAELNRYHSGYIGVIGADLAKHRVSGGVRIDDPVGAVGSLERMLGIHSARLTDRLIFLHG</sequence>
<dbReference type="EMBL" id="CP002799">
    <property type="protein sequence ID" value="AEG51528.1"/>
    <property type="molecule type" value="Genomic_DNA"/>
</dbReference>
<organism evidence="3 4">
    <name type="scientific">Sphingobium chlorophenolicum L-1</name>
    <dbReference type="NCBI Taxonomy" id="690566"/>
    <lineage>
        <taxon>Bacteria</taxon>
        <taxon>Pseudomonadati</taxon>
        <taxon>Pseudomonadota</taxon>
        <taxon>Alphaproteobacteria</taxon>
        <taxon>Sphingomonadales</taxon>
        <taxon>Sphingomonadaceae</taxon>
        <taxon>Sphingobium</taxon>
    </lineage>
</organism>